<sequence length="161" mass="17876">MPGSGLRLPYPSIDWVLAASENPEIVGPIWPPSRTVDYRYTRPAKHSLPAARPAGQTELASHQVTTDNCNARHQPTAEPRLVIPKIVIQDWDDIRAKVDASTAESTIAVMSGKMSTRVARGHMKAVVKRICALFVGRRVASMRRLKTIEQVESDLHFDLLN</sequence>
<keyword evidence="2" id="KW-1185">Reference proteome</keyword>
<accession>A0ACB8RXB0</accession>
<gene>
    <name evidence="1" type="ORF">FA95DRAFT_1605168</name>
</gene>
<comment type="caution">
    <text evidence="1">The sequence shown here is derived from an EMBL/GenBank/DDBJ whole genome shotgun (WGS) entry which is preliminary data.</text>
</comment>
<organism evidence="1 2">
    <name type="scientific">Auriscalpium vulgare</name>
    <dbReference type="NCBI Taxonomy" id="40419"/>
    <lineage>
        <taxon>Eukaryota</taxon>
        <taxon>Fungi</taxon>
        <taxon>Dikarya</taxon>
        <taxon>Basidiomycota</taxon>
        <taxon>Agaricomycotina</taxon>
        <taxon>Agaricomycetes</taxon>
        <taxon>Russulales</taxon>
        <taxon>Auriscalpiaceae</taxon>
        <taxon>Auriscalpium</taxon>
    </lineage>
</organism>
<dbReference type="Proteomes" id="UP000814033">
    <property type="component" value="Unassembled WGS sequence"/>
</dbReference>
<reference evidence="1" key="2">
    <citation type="journal article" date="2022" name="New Phytol.">
        <title>Evolutionary transition to the ectomycorrhizal habit in the genomes of a hyperdiverse lineage of mushroom-forming fungi.</title>
        <authorList>
            <person name="Looney B."/>
            <person name="Miyauchi S."/>
            <person name="Morin E."/>
            <person name="Drula E."/>
            <person name="Courty P.E."/>
            <person name="Kohler A."/>
            <person name="Kuo A."/>
            <person name="LaButti K."/>
            <person name="Pangilinan J."/>
            <person name="Lipzen A."/>
            <person name="Riley R."/>
            <person name="Andreopoulos W."/>
            <person name="He G."/>
            <person name="Johnson J."/>
            <person name="Nolan M."/>
            <person name="Tritt A."/>
            <person name="Barry K.W."/>
            <person name="Grigoriev I.V."/>
            <person name="Nagy L.G."/>
            <person name="Hibbett D."/>
            <person name="Henrissat B."/>
            <person name="Matheny P.B."/>
            <person name="Labbe J."/>
            <person name="Martin F.M."/>
        </authorList>
    </citation>
    <scope>NUCLEOTIDE SEQUENCE</scope>
    <source>
        <strain evidence="1">FP105234-sp</strain>
    </source>
</reference>
<proteinExistence type="predicted"/>
<name>A0ACB8RXB0_9AGAM</name>
<evidence type="ECO:0000313" key="1">
    <source>
        <dbReference type="EMBL" id="KAI0048542.1"/>
    </source>
</evidence>
<dbReference type="EMBL" id="MU275885">
    <property type="protein sequence ID" value="KAI0048542.1"/>
    <property type="molecule type" value="Genomic_DNA"/>
</dbReference>
<reference evidence="1" key="1">
    <citation type="submission" date="2021-02" db="EMBL/GenBank/DDBJ databases">
        <authorList>
            <consortium name="DOE Joint Genome Institute"/>
            <person name="Ahrendt S."/>
            <person name="Looney B.P."/>
            <person name="Miyauchi S."/>
            <person name="Morin E."/>
            <person name="Drula E."/>
            <person name="Courty P.E."/>
            <person name="Chicoki N."/>
            <person name="Fauchery L."/>
            <person name="Kohler A."/>
            <person name="Kuo A."/>
            <person name="Labutti K."/>
            <person name="Pangilinan J."/>
            <person name="Lipzen A."/>
            <person name="Riley R."/>
            <person name="Andreopoulos W."/>
            <person name="He G."/>
            <person name="Johnson J."/>
            <person name="Barry K.W."/>
            <person name="Grigoriev I.V."/>
            <person name="Nagy L."/>
            <person name="Hibbett D."/>
            <person name="Henrissat B."/>
            <person name="Matheny P.B."/>
            <person name="Labbe J."/>
            <person name="Martin F."/>
        </authorList>
    </citation>
    <scope>NUCLEOTIDE SEQUENCE</scope>
    <source>
        <strain evidence="1">FP105234-sp</strain>
    </source>
</reference>
<protein>
    <submittedName>
        <fullName evidence="1">Uncharacterized protein</fullName>
    </submittedName>
</protein>
<evidence type="ECO:0000313" key="2">
    <source>
        <dbReference type="Proteomes" id="UP000814033"/>
    </source>
</evidence>